<protein>
    <recommendedName>
        <fullName evidence="10">Galactose-1-phosphate uridylyltransferase</fullName>
        <shortName evidence="10">Gal-1-P uridylyltransferase</shortName>
        <ecNumber evidence="10">2.7.7.12</ecNumber>
    </recommendedName>
    <alternativeName>
        <fullName evidence="10">UDP-glucose--hexose-1-phosphate uridylyltransferase</fullName>
    </alternativeName>
</protein>
<sequence length="521" mass="60331">MENINAAYEVERLLQFALRHKMIEQLDLILSRNLLLDLFKLEEPYTGKIAFEELESPVEILEKLLDYSFNIGLIEENTTTNRDLLDAKIMGFLMPRQSEVVQKFYKTYSEAGNKQATDDFYALSKASNYIRMDRIEKNLYWLSDGEYGALEITVNLSKPEKDPKEIAASKLRPQANYPKCLLCLENVGFAGHVNHPARQNHRVIPMELNNENWYLQYSPYVYYNEHCIVFHENHVPMQISDKTFIRLFDFVEKLPHYFIGSNADLPIVGGSILSHEHFQGGRHEFPMAKASIETYFTNEEYKNVKAGIVKWPMSVIRLSSFNKEELIKLSMRTLKEWRNYTDKEVDIYAHSEVNGEKVPHNTITPIARINKEGQYEIDLVLRNNRTSEEFPDGIFHPHKELHHIKKENIGLIEVMGLAVLPGRLNTELKEIEKVLQGDLLTLEAAVEDEKHMLHKHAVWIKELIKEYGTSCTKERAEEILKSEVGSKFLKVLLDSGVYKRNEAGIQGFTRFMNKLGFTAVV</sequence>
<dbReference type="InterPro" id="IPR000766">
    <property type="entry name" value="GalP_uridyl_Trfase_II"/>
</dbReference>
<dbReference type="Pfam" id="PF01087">
    <property type="entry name" value="GalP_UDP_transf"/>
    <property type="match status" value="1"/>
</dbReference>
<gene>
    <name evidence="10" type="primary">galT</name>
    <name evidence="13" type="ORF">ACJDUH_11445</name>
</gene>
<evidence type="ECO:0000256" key="10">
    <source>
        <dbReference type="HAMAP-Rule" id="MF_00571"/>
    </source>
</evidence>
<dbReference type="Pfam" id="PF02744">
    <property type="entry name" value="GalP_UDP_tr_C"/>
    <property type="match status" value="1"/>
</dbReference>
<dbReference type="RefSeq" id="WP_406765331.1">
    <property type="nucleotide sequence ID" value="NZ_JBJHZY010000002.1"/>
</dbReference>
<evidence type="ECO:0000256" key="1">
    <source>
        <dbReference type="ARBA" id="ARBA00001107"/>
    </source>
</evidence>
<dbReference type="InterPro" id="IPR005849">
    <property type="entry name" value="GalP_Utransf_N"/>
</dbReference>
<dbReference type="NCBIfam" id="NF003629">
    <property type="entry name" value="PRK05270.1-2"/>
    <property type="match status" value="1"/>
</dbReference>
<keyword evidence="8 10" id="KW-0299">Galactose metabolism</keyword>
<comment type="caution">
    <text evidence="13">The sequence shown here is derived from an EMBL/GenBank/DDBJ whole genome shotgun (WGS) entry which is preliminary data.</text>
</comment>
<comment type="pathway">
    <text evidence="3 10">Carbohydrate metabolism; galactose metabolism.</text>
</comment>
<comment type="subcellular location">
    <subcellularLocation>
        <location evidence="2 10">Cytoplasm</location>
    </subcellularLocation>
</comment>
<keyword evidence="5 10" id="KW-0963">Cytoplasm</keyword>
<dbReference type="EMBL" id="JBJHZY010000002">
    <property type="protein sequence ID" value="MFL0268706.1"/>
    <property type="molecule type" value="Genomic_DNA"/>
</dbReference>
<evidence type="ECO:0000313" key="13">
    <source>
        <dbReference type="EMBL" id="MFL0268706.1"/>
    </source>
</evidence>
<dbReference type="GO" id="GO:0016779">
    <property type="term" value="F:nucleotidyltransferase activity"/>
    <property type="evidence" value="ECO:0007669"/>
    <property type="project" value="UniProtKB-KW"/>
</dbReference>
<comment type="catalytic activity">
    <reaction evidence="1 10">
        <text>alpha-D-galactose 1-phosphate + UDP-alpha-D-glucose = alpha-D-glucose 1-phosphate + UDP-alpha-D-galactose</text>
        <dbReference type="Rhea" id="RHEA:13989"/>
        <dbReference type="ChEBI" id="CHEBI:58336"/>
        <dbReference type="ChEBI" id="CHEBI:58601"/>
        <dbReference type="ChEBI" id="CHEBI:58885"/>
        <dbReference type="ChEBI" id="CHEBI:66914"/>
        <dbReference type="EC" id="2.7.7.12"/>
    </reaction>
</comment>
<dbReference type="InterPro" id="IPR005850">
    <property type="entry name" value="GalP_Utransf_C"/>
</dbReference>
<evidence type="ECO:0000256" key="5">
    <source>
        <dbReference type="ARBA" id="ARBA00022490"/>
    </source>
</evidence>
<feature type="domain" description="Galactose-1-phosphate uridyl transferase N-terminal" evidence="11">
    <location>
        <begin position="58"/>
        <end position="236"/>
    </location>
</feature>
<comment type="similarity">
    <text evidence="4 10">Belongs to the galactose-1-phosphate uridylyltransferase type 2 family.</text>
</comment>
<evidence type="ECO:0000256" key="4">
    <source>
        <dbReference type="ARBA" id="ARBA00008706"/>
    </source>
</evidence>
<evidence type="ECO:0000256" key="9">
    <source>
        <dbReference type="ARBA" id="ARBA00023277"/>
    </source>
</evidence>
<dbReference type="PROSITE" id="PS01163">
    <property type="entry name" value="GAL_P_UDP_TRANSF_II"/>
    <property type="match status" value="1"/>
</dbReference>
<evidence type="ECO:0000256" key="2">
    <source>
        <dbReference type="ARBA" id="ARBA00004496"/>
    </source>
</evidence>
<keyword evidence="6 10" id="KW-0808">Transferase</keyword>
<keyword evidence="14" id="KW-1185">Reference proteome</keyword>
<dbReference type="PANTHER" id="PTHR39191:SF1">
    <property type="entry name" value="DUF4922 DOMAIN-CONTAINING PROTEIN"/>
    <property type="match status" value="1"/>
</dbReference>
<evidence type="ECO:0000256" key="7">
    <source>
        <dbReference type="ARBA" id="ARBA00022695"/>
    </source>
</evidence>
<dbReference type="PANTHER" id="PTHR39191">
    <property type="entry name" value="GALACTOSE-1-PHOSPHATE URIDYLYLTRANSFERASE"/>
    <property type="match status" value="1"/>
</dbReference>
<organism evidence="13 14">
    <name type="scientific">Candidatus Clostridium radicumherbarum</name>
    <dbReference type="NCBI Taxonomy" id="3381662"/>
    <lineage>
        <taxon>Bacteria</taxon>
        <taxon>Bacillati</taxon>
        <taxon>Bacillota</taxon>
        <taxon>Clostridia</taxon>
        <taxon>Eubacteriales</taxon>
        <taxon>Clostridiaceae</taxon>
        <taxon>Clostridium</taxon>
    </lineage>
</organism>
<evidence type="ECO:0000256" key="6">
    <source>
        <dbReference type="ARBA" id="ARBA00022679"/>
    </source>
</evidence>
<dbReference type="HAMAP" id="MF_00571">
    <property type="entry name" value="GalP_UDP_trans"/>
    <property type="match status" value="1"/>
</dbReference>
<evidence type="ECO:0000259" key="11">
    <source>
        <dbReference type="Pfam" id="PF01087"/>
    </source>
</evidence>
<dbReference type="PIRSF" id="PIRSF006005">
    <property type="entry name" value="GalT_BS"/>
    <property type="match status" value="1"/>
</dbReference>
<proteinExistence type="inferred from homology"/>
<evidence type="ECO:0000256" key="8">
    <source>
        <dbReference type="ARBA" id="ARBA00023144"/>
    </source>
</evidence>
<evidence type="ECO:0000259" key="12">
    <source>
        <dbReference type="Pfam" id="PF02744"/>
    </source>
</evidence>
<name>A0ABW8TVX6_9CLOT</name>
<dbReference type="InterPro" id="IPR023425">
    <property type="entry name" value="GalP_uridyl_Trfase_II_CS"/>
</dbReference>
<dbReference type="Proteomes" id="UP001623661">
    <property type="component" value="Unassembled WGS sequence"/>
</dbReference>
<feature type="domain" description="Galactose-1-phosphate uridyl transferase C-terminal" evidence="12">
    <location>
        <begin position="252"/>
        <end position="435"/>
    </location>
</feature>
<accession>A0ABW8TVX6</accession>
<keyword evidence="9 10" id="KW-0119">Carbohydrate metabolism</keyword>
<keyword evidence="7 10" id="KW-0548">Nucleotidyltransferase</keyword>
<evidence type="ECO:0000313" key="14">
    <source>
        <dbReference type="Proteomes" id="UP001623661"/>
    </source>
</evidence>
<evidence type="ECO:0000256" key="3">
    <source>
        <dbReference type="ARBA" id="ARBA00004947"/>
    </source>
</evidence>
<dbReference type="EC" id="2.7.7.12" evidence="10"/>
<reference evidence="13 14" key="1">
    <citation type="submission" date="2024-11" db="EMBL/GenBank/DDBJ databases">
        <authorList>
            <person name="Heng Y.C."/>
            <person name="Lim A.C.H."/>
            <person name="Lee J.K.Y."/>
            <person name="Kittelmann S."/>
        </authorList>
    </citation>
    <scope>NUCLEOTIDE SEQUENCE [LARGE SCALE GENOMIC DNA]</scope>
    <source>
        <strain evidence="13 14">WILCCON 0202</strain>
    </source>
</reference>